<feature type="repeat" description="PPR" evidence="3">
    <location>
        <begin position="261"/>
        <end position="295"/>
    </location>
</feature>
<organism evidence="4 5">
    <name type="scientific">Quercus lobata</name>
    <name type="common">Valley oak</name>
    <dbReference type="NCBI Taxonomy" id="97700"/>
    <lineage>
        <taxon>Eukaryota</taxon>
        <taxon>Viridiplantae</taxon>
        <taxon>Streptophyta</taxon>
        <taxon>Embryophyta</taxon>
        <taxon>Tracheophyta</taxon>
        <taxon>Spermatophyta</taxon>
        <taxon>Magnoliopsida</taxon>
        <taxon>eudicotyledons</taxon>
        <taxon>Gunneridae</taxon>
        <taxon>Pentapetalae</taxon>
        <taxon>rosids</taxon>
        <taxon>fabids</taxon>
        <taxon>Fagales</taxon>
        <taxon>Fagaceae</taxon>
        <taxon>Quercus</taxon>
    </lineage>
</organism>
<evidence type="ECO:0000313" key="4">
    <source>
        <dbReference type="EnsemblPlants" id="QL07p012105:mrna"/>
    </source>
</evidence>
<evidence type="ECO:0000313" key="5">
    <source>
        <dbReference type="Proteomes" id="UP000594261"/>
    </source>
</evidence>
<accession>A0A7N2M3E3</accession>
<dbReference type="Gene3D" id="1.25.40.10">
    <property type="entry name" value="Tetratricopeptide repeat domain"/>
    <property type="match status" value="1"/>
</dbReference>
<dbReference type="NCBIfam" id="TIGR00756">
    <property type="entry name" value="PPR"/>
    <property type="match status" value="1"/>
</dbReference>
<dbReference type="EMBL" id="LRBV02000007">
    <property type="status" value="NOT_ANNOTATED_CDS"/>
    <property type="molecule type" value="Genomic_DNA"/>
</dbReference>
<dbReference type="PROSITE" id="PS51375">
    <property type="entry name" value="PPR"/>
    <property type="match status" value="1"/>
</dbReference>
<dbReference type="SUPFAM" id="SSF53474">
    <property type="entry name" value="alpha/beta-Hydrolases"/>
    <property type="match status" value="1"/>
</dbReference>
<dbReference type="PANTHER" id="PTHR46935">
    <property type="entry name" value="OS01G0674700 PROTEIN"/>
    <property type="match status" value="1"/>
</dbReference>
<dbReference type="Pfam" id="PF00450">
    <property type="entry name" value="Peptidase_S10"/>
    <property type="match status" value="1"/>
</dbReference>
<dbReference type="InterPro" id="IPR027417">
    <property type="entry name" value="P-loop_NTPase"/>
</dbReference>
<comment type="similarity">
    <text evidence="1">Belongs to the peptidase S10 family.</text>
</comment>
<dbReference type="GO" id="GO:0006508">
    <property type="term" value="P:proteolysis"/>
    <property type="evidence" value="ECO:0007669"/>
    <property type="project" value="InterPro"/>
</dbReference>
<dbReference type="GO" id="GO:0004185">
    <property type="term" value="F:serine-type carboxypeptidase activity"/>
    <property type="evidence" value="ECO:0007669"/>
    <property type="project" value="InterPro"/>
</dbReference>
<dbReference type="EnsemblPlants" id="QL07p012105:mrna">
    <property type="protein sequence ID" value="QL07p012105:mrna"/>
    <property type="gene ID" value="QL07p012105"/>
</dbReference>
<dbReference type="InParanoid" id="A0A7N2M3E3"/>
<dbReference type="AlphaFoldDB" id="A0A7N2M3E3"/>
<reference evidence="4 5" key="1">
    <citation type="journal article" date="2016" name="G3 (Bethesda)">
        <title>First Draft Assembly and Annotation of the Genome of a California Endemic Oak Quercus lobata Nee (Fagaceae).</title>
        <authorList>
            <person name="Sork V.L."/>
            <person name="Fitz-Gibbon S.T."/>
            <person name="Puiu D."/>
            <person name="Crepeau M."/>
            <person name="Gugger P.F."/>
            <person name="Sherman R."/>
            <person name="Stevens K."/>
            <person name="Langley C.H."/>
            <person name="Pellegrini M."/>
            <person name="Salzberg S.L."/>
        </authorList>
    </citation>
    <scope>NUCLEOTIDE SEQUENCE [LARGE SCALE GENOMIC DNA]</scope>
    <source>
        <strain evidence="4 5">cv. SW786</strain>
    </source>
</reference>
<proteinExistence type="inferred from homology"/>
<dbReference type="SUPFAM" id="SSF52540">
    <property type="entry name" value="P-loop containing nucleoside triphosphate hydrolases"/>
    <property type="match status" value="1"/>
</dbReference>
<dbReference type="InterPro" id="IPR044645">
    <property type="entry name" value="DG1/EMB2279-like"/>
</dbReference>
<dbReference type="Proteomes" id="UP000594261">
    <property type="component" value="Chromosome 7"/>
</dbReference>
<dbReference type="InterPro" id="IPR001563">
    <property type="entry name" value="Peptidase_S10"/>
</dbReference>
<reference evidence="4" key="2">
    <citation type="submission" date="2021-01" db="UniProtKB">
        <authorList>
            <consortium name="EnsemblPlants"/>
        </authorList>
    </citation>
    <scope>IDENTIFICATION</scope>
</reference>
<dbReference type="GO" id="GO:0009658">
    <property type="term" value="P:chloroplast organization"/>
    <property type="evidence" value="ECO:0007669"/>
    <property type="project" value="InterPro"/>
</dbReference>
<dbReference type="InterPro" id="IPR029058">
    <property type="entry name" value="AB_hydrolase_fold"/>
</dbReference>
<dbReference type="Gene3D" id="3.40.50.1820">
    <property type="entry name" value="alpha/beta hydrolase"/>
    <property type="match status" value="1"/>
</dbReference>
<sequence length="764" mass="86512">MRKWVSLILKETVFLLQIVPGIRFFLNGVLIPRRPIFPIGLTVKKVHVFGVKVQNYRAINALLKGESDIDNRLVGGGILEKELQFKPSFNEYLKAWSLLEFVVGEGTRIRFWLDRWIGDNTLKDLYPELYVCLAVKDACISEVLWIPEGGTLIQTCIPWGDRRDTLYWQLKGDGKFDTWSYYHAIRVGRPPSSSLSCYPFPMDFDALGLWYSLGYAMIGGGTTFLQYPWPFSWDLLLADSFIVSHLQEKCMDDYRARVIPDLYTFNTMLDACIAEKKWDDFENIYRGMLHHGFHFNAKCHLRMILNASGAVNVSSLSPCYFISWHKGVLLETTWNHLAKADRTPPPALVKEKFCMKLENDDYVAALACITSHSIPELQAFSNSAWLNLLKENAHRFSKDAPFRLIQEVSIHTNRTELSNLAVQNLISALGNPLLDFNTDFNFVDEYFWSLGLVSDYVYALLTKAKSSRTVVEYAIVYEKVYSTKDGNPVNSQVSLKYINTVGDFGKLTDILLKALKDRLMTKNVAEEIAEKLCNQWQQVLRVKAIEDVLVRILTPYWSIDILRDVNATKEQGKPYVVVFVGVNGVGKSTNLAKVAYWLLLTTYILDNFKIICKLSNIDELTRATMKNLTQGMAIPANCCFYNLFCIISFFLHYDLKNLENSSIGVVGSLVKSGIRALVYSGDQDSVIPFIGTRTLINGLAKELIRTKYNGALQGMVGGWTQVYGNTQLSFASIREASHTAPAPQPERSLVLFKAFLAGQPLPKA</sequence>
<dbReference type="InterPro" id="IPR011990">
    <property type="entry name" value="TPR-like_helical_dom_sf"/>
</dbReference>
<dbReference type="GO" id="GO:0009507">
    <property type="term" value="C:chloroplast"/>
    <property type="evidence" value="ECO:0007669"/>
    <property type="project" value="TreeGrafter"/>
</dbReference>
<dbReference type="InterPro" id="IPR002885">
    <property type="entry name" value="PPR_rpt"/>
</dbReference>
<protein>
    <submittedName>
        <fullName evidence="4">Uncharacterized protein</fullName>
    </submittedName>
</protein>
<evidence type="ECO:0000256" key="2">
    <source>
        <dbReference type="ARBA" id="ARBA00022737"/>
    </source>
</evidence>
<keyword evidence="5" id="KW-1185">Reference proteome</keyword>
<evidence type="ECO:0000256" key="3">
    <source>
        <dbReference type="PROSITE-ProRule" id="PRU00708"/>
    </source>
</evidence>
<keyword evidence="2" id="KW-0677">Repeat</keyword>
<dbReference type="Gramene" id="QL07p012105:mrna">
    <property type="protein sequence ID" value="QL07p012105:mrna"/>
    <property type="gene ID" value="QL07p012105"/>
</dbReference>
<dbReference type="PANTHER" id="PTHR46935:SF1">
    <property type="entry name" value="OS01G0674700 PROTEIN"/>
    <property type="match status" value="1"/>
</dbReference>
<name>A0A7N2M3E3_QUELO</name>
<dbReference type="Gene3D" id="3.40.50.300">
    <property type="entry name" value="P-loop containing nucleotide triphosphate hydrolases"/>
    <property type="match status" value="1"/>
</dbReference>
<evidence type="ECO:0000256" key="1">
    <source>
        <dbReference type="ARBA" id="ARBA00009431"/>
    </source>
</evidence>